<feature type="domain" description="SpoVT-AbrB" evidence="8">
    <location>
        <begin position="83"/>
        <end position="126"/>
    </location>
</feature>
<dbReference type="PANTHER" id="PTHR34701:SF1">
    <property type="entry name" value="TRANSCRIPTIONAL REGULATOR MRAZ"/>
    <property type="match status" value="1"/>
</dbReference>
<evidence type="ECO:0000256" key="2">
    <source>
        <dbReference type="ARBA" id="ARBA00022490"/>
    </source>
</evidence>
<protein>
    <recommendedName>
        <fullName evidence="1 7">Transcriptional regulator MraZ</fullName>
    </recommendedName>
</protein>
<evidence type="ECO:0000256" key="5">
    <source>
        <dbReference type="ARBA" id="ARBA00023125"/>
    </source>
</evidence>
<dbReference type="PROSITE" id="PS51740">
    <property type="entry name" value="SPOVT_ABRB"/>
    <property type="match status" value="2"/>
</dbReference>
<evidence type="ECO:0000256" key="1">
    <source>
        <dbReference type="ARBA" id="ARBA00013860"/>
    </source>
</evidence>
<dbReference type="HAMAP" id="MF_01008">
    <property type="entry name" value="MraZ"/>
    <property type="match status" value="1"/>
</dbReference>
<dbReference type="Pfam" id="PF02381">
    <property type="entry name" value="MraZ"/>
    <property type="match status" value="1"/>
</dbReference>
<dbReference type="RefSeq" id="WP_236864433.1">
    <property type="nucleotide sequence ID" value="NZ_AP025225.1"/>
</dbReference>
<comment type="similarity">
    <text evidence="7">Belongs to the MraZ family.</text>
</comment>
<dbReference type="InterPro" id="IPR038619">
    <property type="entry name" value="MraZ_sf"/>
</dbReference>
<dbReference type="Gene3D" id="3.40.1550.20">
    <property type="entry name" value="Transcriptional regulator MraZ domain"/>
    <property type="match status" value="1"/>
</dbReference>
<dbReference type="InterPro" id="IPR037914">
    <property type="entry name" value="SpoVT-AbrB_sf"/>
</dbReference>
<accession>A0ABM7V8W1</accession>
<dbReference type="PANTHER" id="PTHR34701">
    <property type="entry name" value="TRANSCRIPTIONAL REGULATOR MRAZ"/>
    <property type="match status" value="1"/>
</dbReference>
<dbReference type="EMBL" id="AP025225">
    <property type="protein sequence ID" value="BDB96240.1"/>
    <property type="molecule type" value="Genomic_DNA"/>
</dbReference>
<dbReference type="InterPro" id="IPR020603">
    <property type="entry name" value="MraZ_dom"/>
</dbReference>
<evidence type="ECO:0000256" key="6">
    <source>
        <dbReference type="ARBA" id="ARBA00023163"/>
    </source>
</evidence>
<keyword evidence="3" id="KW-0677">Repeat</keyword>
<evidence type="ECO:0000256" key="4">
    <source>
        <dbReference type="ARBA" id="ARBA00023015"/>
    </source>
</evidence>
<evidence type="ECO:0000313" key="9">
    <source>
        <dbReference type="EMBL" id="BDB96240.1"/>
    </source>
</evidence>
<sequence>MSGVFLSTFRNKLDKKRRVSVPAQFRAVLSSQNFQGIVAFRSLVLSAVEGFGMDRMEKLSAHMDKLDLFSDAQQDWSGIFADSHSLSFDGDGRIVLPEVLCEHAFIEDEVMFVGCGPTFQIWSPEKFDEHIKNARERLRTKSKTLIGALS</sequence>
<dbReference type="CDD" id="cd16321">
    <property type="entry name" value="MraZ_C"/>
    <property type="match status" value="1"/>
</dbReference>
<keyword evidence="4 7" id="KW-0805">Transcription regulation</keyword>
<evidence type="ECO:0000256" key="3">
    <source>
        <dbReference type="ARBA" id="ARBA00022737"/>
    </source>
</evidence>
<dbReference type="SUPFAM" id="SSF89447">
    <property type="entry name" value="AbrB/MazE/MraZ-like"/>
    <property type="match status" value="1"/>
</dbReference>
<name>A0ABM7V8W1_9PROT</name>
<dbReference type="CDD" id="cd16320">
    <property type="entry name" value="MraZ_N"/>
    <property type="match status" value="1"/>
</dbReference>
<organism evidence="9 10">
    <name type="scientific">Candidatus Hydrogenosomobacter endosymbioticus</name>
    <dbReference type="NCBI Taxonomy" id="2558174"/>
    <lineage>
        <taxon>Bacteria</taxon>
        <taxon>Pseudomonadati</taxon>
        <taxon>Pseudomonadota</taxon>
        <taxon>Alphaproteobacteria</taxon>
        <taxon>Holosporales</taxon>
        <taxon>Holosporaceae</taxon>
        <taxon>Candidatus Hydrogenosomobacter</taxon>
    </lineage>
</organism>
<reference evidence="9" key="1">
    <citation type="submission" date="2021-10" db="EMBL/GenBank/DDBJ databases">
        <title>Genome Sequence of The Candidatus Hydrogeosomobacter endosymbioticus, an Intracellular Bacterial Symbiont of the Anaerobic Ciliate GW7.</title>
        <authorList>
            <person name="Shiohama Y."/>
            <person name="Shinzato N."/>
        </authorList>
    </citation>
    <scope>NUCLEOTIDE SEQUENCE [LARGE SCALE GENOMIC DNA]</scope>
    <source>
        <strain evidence="9">200920</strain>
    </source>
</reference>
<comment type="subunit">
    <text evidence="7">Forms oligomers.</text>
</comment>
<evidence type="ECO:0000256" key="7">
    <source>
        <dbReference type="HAMAP-Rule" id="MF_01008"/>
    </source>
</evidence>
<gene>
    <name evidence="7 9" type="primary">mraZ</name>
    <name evidence="9" type="ORF">HYD_3730</name>
</gene>
<keyword evidence="5 7" id="KW-0238">DNA-binding</keyword>
<dbReference type="InterPro" id="IPR035644">
    <property type="entry name" value="MraZ_C"/>
</dbReference>
<evidence type="ECO:0000259" key="8">
    <source>
        <dbReference type="PROSITE" id="PS51740"/>
    </source>
</evidence>
<keyword evidence="6 7" id="KW-0804">Transcription</keyword>
<keyword evidence="10" id="KW-1185">Reference proteome</keyword>
<dbReference type="InterPro" id="IPR035642">
    <property type="entry name" value="MraZ_N"/>
</dbReference>
<dbReference type="Proteomes" id="UP001320209">
    <property type="component" value="Chromosome"/>
</dbReference>
<feature type="domain" description="SpoVT-AbrB" evidence="8">
    <location>
        <begin position="8"/>
        <end position="55"/>
    </location>
</feature>
<keyword evidence="2 7" id="KW-0963">Cytoplasm</keyword>
<comment type="subcellular location">
    <subcellularLocation>
        <location evidence="7">Cytoplasm</location>
        <location evidence="7">Nucleoid</location>
    </subcellularLocation>
</comment>
<dbReference type="InterPro" id="IPR003444">
    <property type="entry name" value="MraZ"/>
</dbReference>
<evidence type="ECO:0000313" key="10">
    <source>
        <dbReference type="Proteomes" id="UP001320209"/>
    </source>
</evidence>
<proteinExistence type="inferred from homology"/>
<dbReference type="InterPro" id="IPR007159">
    <property type="entry name" value="SpoVT-AbrB_dom"/>
</dbReference>